<evidence type="ECO:0000313" key="4">
    <source>
        <dbReference type="Proteomes" id="UP000198598"/>
    </source>
</evidence>
<dbReference type="SUPFAM" id="SSF52172">
    <property type="entry name" value="CheY-like"/>
    <property type="match status" value="1"/>
</dbReference>
<dbReference type="GO" id="GO:0000160">
    <property type="term" value="P:phosphorelay signal transduction system"/>
    <property type="evidence" value="ECO:0007669"/>
    <property type="project" value="InterPro"/>
</dbReference>
<dbReference type="RefSeq" id="WP_093834959.1">
    <property type="nucleotide sequence ID" value="NZ_FOLQ01000044.1"/>
</dbReference>
<dbReference type="PANTHER" id="PTHR44520:SF2">
    <property type="entry name" value="RESPONSE REGULATOR RCP1"/>
    <property type="match status" value="1"/>
</dbReference>
<organism evidence="3 4">
    <name type="scientific">Spirosoma endophyticum</name>
    <dbReference type="NCBI Taxonomy" id="662367"/>
    <lineage>
        <taxon>Bacteria</taxon>
        <taxon>Pseudomonadati</taxon>
        <taxon>Bacteroidota</taxon>
        <taxon>Cytophagia</taxon>
        <taxon>Cytophagales</taxon>
        <taxon>Cytophagaceae</taxon>
        <taxon>Spirosoma</taxon>
    </lineage>
</organism>
<accession>A0A1I2HKQ6</accession>
<feature type="domain" description="Response regulatory" evidence="2">
    <location>
        <begin position="6"/>
        <end position="126"/>
    </location>
</feature>
<feature type="modified residue" description="4-aspartylphosphate" evidence="1">
    <location>
        <position position="59"/>
    </location>
</feature>
<proteinExistence type="predicted"/>
<dbReference type="Gene3D" id="3.40.50.2300">
    <property type="match status" value="1"/>
</dbReference>
<sequence>MKSSGLTCIVDDNPDFRILIHHFFTQSCPQHSILLFASGQALLDALPQMSPPPSLILLDRHMPGLDGHQTLELLKQHPIYKRIPVVMISAQASRKEIDGCYESGVNSFLSKNPDFTSLQEALSTVCRYWLDLNLIPSAL</sequence>
<dbReference type="OrthoDB" id="673187at2"/>
<dbReference type="AlphaFoldDB" id="A0A1I2HKQ6"/>
<evidence type="ECO:0000259" key="2">
    <source>
        <dbReference type="PROSITE" id="PS50110"/>
    </source>
</evidence>
<name>A0A1I2HKQ6_9BACT</name>
<dbReference type="PROSITE" id="PS50110">
    <property type="entry name" value="RESPONSE_REGULATORY"/>
    <property type="match status" value="1"/>
</dbReference>
<dbReference type="SMART" id="SM00448">
    <property type="entry name" value="REC"/>
    <property type="match status" value="1"/>
</dbReference>
<dbReference type="InterPro" id="IPR011006">
    <property type="entry name" value="CheY-like_superfamily"/>
</dbReference>
<keyword evidence="1" id="KW-0597">Phosphoprotein</keyword>
<evidence type="ECO:0000313" key="3">
    <source>
        <dbReference type="EMBL" id="SFF29437.1"/>
    </source>
</evidence>
<dbReference type="InterPro" id="IPR052893">
    <property type="entry name" value="TCS_response_regulator"/>
</dbReference>
<keyword evidence="4" id="KW-1185">Reference proteome</keyword>
<evidence type="ECO:0000256" key="1">
    <source>
        <dbReference type="PROSITE-ProRule" id="PRU00169"/>
    </source>
</evidence>
<dbReference type="PANTHER" id="PTHR44520">
    <property type="entry name" value="RESPONSE REGULATOR RCP1-RELATED"/>
    <property type="match status" value="1"/>
</dbReference>
<dbReference type="Pfam" id="PF00072">
    <property type="entry name" value="Response_reg"/>
    <property type="match status" value="1"/>
</dbReference>
<dbReference type="PROSITE" id="PS51257">
    <property type="entry name" value="PROKAR_LIPOPROTEIN"/>
    <property type="match status" value="1"/>
</dbReference>
<protein>
    <submittedName>
        <fullName evidence="3">Response regulator receiver domain-containing protein</fullName>
    </submittedName>
</protein>
<dbReference type="Proteomes" id="UP000198598">
    <property type="component" value="Unassembled WGS sequence"/>
</dbReference>
<reference evidence="3 4" key="1">
    <citation type="submission" date="2016-10" db="EMBL/GenBank/DDBJ databases">
        <authorList>
            <person name="de Groot N.N."/>
        </authorList>
    </citation>
    <scope>NUCLEOTIDE SEQUENCE [LARGE SCALE GENOMIC DNA]</scope>
    <source>
        <strain evidence="3 4">DSM 26130</strain>
    </source>
</reference>
<dbReference type="STRING" id="662367.SAMN05216167_1443"/>
<dbReference type="EMBL" id="FOLQ01000044">
    <property type="protein sequence ID" value="SFF29437.1"/>
    <property type="molecule type" value="Genomic_DNA"/>
</dbReference>
<dbReference type="InterPro" id="IPR001789">
    <property type="entry name" value="Sig_transdc_resp-reg_receiver"/>
</dbReference>
<gene>
    <name evidence="3" type="ORF">SAMN05216167_1443</name>
</gene>